<proteinExistence type="predicted"/>
<dbReference type="EMBL" id="SWKV01000144">
    <property type="protein sequence ID" value="KAF3031458.1"/>
    <property type="molecule type" value="Genomic_DNA"/>
</dbReference>
<gene>
    <name evidence="1" type="ORF">E8E12_001486</name>
</gene>
<keyword evidence="2" id="KW-1185">Reference proteome</keyword>
<sequence>MKVLRHTLSITQIARIAANIMVRLNEQDRRRIYVVRKTAEDIKLGSWADCETINNLLSEESRSQDALSAVYRQLDKAEMGRVTGTPEWNATRVQVRQWLYNKFVRALDEPLYKSSGPEDEQPASPAPLQTLSYPLETWERVMQVGPDDESSVLREVPYWFTGLGPTIEQSLSEASSSYETTSVNYPTSTAGAVIPYGYFVDAYNEATSGFSDASPALLSLAGSGTEALGSLAMNTHSFPITQALSQQTLFVRDVGTAATFDQSFAETAQRASSTCLSGQAQQAAYNTAVPPSSYVGANMLVDTNHFAVDNTYVTRLEHGLPDSPTLSAPATSTELERLAGHTASELIHYQTPHFSDYPNLSAEVVGQVDLLAWDNAQIALSLDGLERLLAEEEFDSSST</sequence>
<reference evidence="1" key="1">
    <citation type="submission" date="2019-04" db="EMBL/GenBank/DDBJ databases">
        <title>Sequencing of skin fungus with MAO and IRED activity.</title>
        <authorList>
            <person name="Marsaioli A.J."/>
            <person name="Bonatto J.M.C."/>
            <person name="Reis Junior O."/>
        </authorList>
    </citation>
    <scope>NUCLEOTIDE SEQUENCE</scope>
    <source>
        <strain evidence="1">28M1</strain>
    </source>
</reference>
<name>A0A9P4WG34_9PLEO</name>
<dbReference type="Proteomes" id="UP000758155">
    <property type="component" value="Unassembled WGS sequence"/>
</dbReference>
<evidence type="ECO:0000313" key="1">
    <source>
        <dbReference type="EMBL" id="KAF3031458.1"/>
    </source>
</evidence>
<dbReference type="OrthoDB" id="10588796at2759"/>
<comment type="caution">
    <text evidence="1">The sequence shown here is derived from an EMBL/GenBank/DDBJ whole genome shotgun (WGS) entry which is preliminary data.</text>
</comment>
<organism evidence="1 2">
    <name type="scientific">Didymella heteroderae</name>
    <dbReference type="NCBI Taxonomy" id="1769908"/>
    <lineage>
        <taxon>Eukaryota</taxon>
        <taxon>Fungi</taxon>
        <taxon>Dikarya</taxon>
        <taxon>Ascomycota</taxon>
        <taxon>Pezizomycotina</taxon>
        <taxon>Dothideomycetes</taxon>
        <taxon>Pleosporomycetidae</taxon>
        <taxon>Pleosporales</taxon>
        <taxon>Pleosporineae</taxon>
        <taxon>Didymellaceae</taxon>
        <taxon>Didymella</taxon>
    </lineage>
</organism>
<protein>
    <submittedName>
        <fullName evidence="1">Uncharacterized protein</fullName>
    </submittedName>
</protein>
<accession>A0A9P4WG34</accession>
<dbReference type="AlphaFoldDB" id="A0A9P4WG34"/>
<evidence type="ECO:0000313" key="2">
    <source>
        <dbReference type="Proteomes" id="UP000758155"/>
    </source>
</evidence>